<keyword evidence="6" id="KW-0862">Zinc</keyword>
<keyword evidence="7" id="KW-0238">DNA-binding</keyword>
<feature type="non-terminal residue" evidence="11">
    <location>
        <position position="1"/>
    </location>
</feature>
<dbReference type="InterPro" id="IPR036236">
    <property type="entry name" value="Znf_C2H2_sf"/>
</dbReference>
<comment type="caution">
    <text evidence="11">The sequence shown here is derived from an EMBL/GenBank/DDBJ whole genome shotgun (WGS) entry which is preliminary data.</text>
</comment>
<dbReference type="Pfam" id="PF00096">
    <property type="entry name" value="zf-C2H2"/>
    <property type="match status" value="2"/>
</dbReference>
<evidence type="ECO:0000256" key="9">
    <source>
        <dbReference type="PROSITE-ProRule" id="PRU00042"/>
    </source>
</evidence>
<evidence type="ECO:0000256" key="2">
    <source>
        <dbReference type="ARBA" id="ARBA00006991"/>
    </source>
</evidence>
<evidence type="ECO:0000256" key="7">
    <source>
        <dbReference type="ARBA" id="ARBA00023125"/>
    </source>
</evidence>
<reference evidence="11 12" key="1">
    <citation type="submission" date="2024-06" db="EMBL/GenBank/DDBJ databases">
        <authorList>
            <person name="Pan Q."/>
            <person name="Wen M."/>
            <person name="Jouanno E."/>
            <person name="Zahm M."/>
            <person name="Klopp C."/>
            <person name="Cabau C."/>
            <person name="Louis A."/>
            <person name="Berthelot C."/>
            <person name="Parey E."/>
            <person name="Roest Crollius H."/>
            <person name="Montfort J."/>
            <person name="Robinson-Rechavi M."/>
            <person name="Bouchez O."/>
            <person name="Lampietro C."/>
            <person name="Lopez Roques C."/>
            <person name="Donnadieu C."/>
            <person name="Postlethwait J."/>
            <person name="Bobe J."/>
            <person name="Verreycken H."/>
            <person name="Guiguen Y."/>
        </authorList>
    </citation>
    <scope>NUCLEOTIDE SEQUENCE [LARGE SCALE GENOMIC DNA]</scope>
    <source>
        <strain evidence="11">Up_M1</strain>
        <tissue evidence="11">Testis</tissue>
    </source>
</reference>
<dbReference type="AlphaFoldDB" id="A0ABD0X755"/>
<dbReference type="PROSITE" id="PS00028">
    <property type="entry name" value="ZINC_FINGER_C2H2_1"/>
    <property type="match status" value="3"/>
</dbReference>
<evidence type="ECO:0000313" key="11">
    <source>
        <dbReference type="EMBL" id="KAL1004844.1"/>
    </source>
</evidence>
<protein>
    <recommendedName>
        <fullName evidence="10">C2H2-type domain-containing protein</fullName>
    </recommendedName>
</protein>
<gene>
    <name evidence="11" type="ORF">UPYG_G00051290</name>
</gene>
<organism evidence="11 12">
    <name type="scientific">Umbra pygmaea</name>
    <name type="common">Eastern mudminnow</name>
    <dbReference type="NCBI Taxonomy" id="75934"/>
    <lineage>
        <taxon>Eukaryota</taxon>
        <taxon>Metazoa</taxon>
        <taxon>Chordata</taxon>
        <taxon>Craniata</taxon>
        <taxon>Vertebrata</taxon>
        <taxon>Euteleostomi</taxon>
        <taxon>Actinopterygii</taxon>
        <taxon>Neopterygii</taxon>
        <taxon>Teleostei</taxon>
        <taxon>Protacanthopterygii</taxon>
        <taxon>Esociformes</taxon>
        <taxon>Umbridae</taxon>
        <taxon>Umbra</taxon>
    </lineage>
</organism>
<accession>A0ABD0X755</accession>
<dbReference type="Proteomes" id="UP001557470">
    <property type="component" value="Unassembled WGS sequence"/>
</dbReference>
<dbReference type="SMART" id="SM00355">
    <property type="entry name" value="ZnF_C2H2"/>
    <property type="match status" value="3"/>
</dbReference>
<dbReference type="FunFam" id="3.30.160.60:FF:000624">
    <property type="entry name" value="zinc finger protein 697"/>
    <property type="match status" value="1"/>
</dbReference>
<dbReference type="GO" id="GO:0005634">
    <property type="term" value="C:nucleus"/>
    <property type="evidence" value="ECO:0007669"/>
    <property type="project" value="UniProtKB-SubCell"/>
</dbReference>
<name>A0ABD0X755_UMBPY</name>
<feature type="domain" description="C2H2-type" evidence="10">
    <location>
        <begin position="133"/>
        <end position="160"/>
    </location>
</feature>
<dbReference type="FunFam" id="3.30.160.60:FF:001954">
    <property type="entry name" value="Zinc finger protein 787"/>
    <property type="match status" value="1"/>
</dbReference>
<dbReference type="FunFam" id="3.30.160.60:FF:001290">
    <property type="entry name" value="Zinc finger 45-like"/>
    <property type="match status" value="1"/>
</dbReference>
<evidence type="ECO:0000256" key="5">
    <source>
        <dbReference type="ARBA" id="ARBA00022771"/>
    </source>
</evidence>
<evidence type="ECO:0000256" key="4">
    <source>
        <dbReference type="ARBA" id="ARBA00022737"/>
    </source>
</evidence>
<keyword evidence="5 9" id="KW-0863">Zinc-finger</keyword>
<evidence type="ECO:0000256" key="1">
    <source>
        <dbReference type="ARBA" id="ARBA00004123"/>
    </source>
</evidence>
<comment type="similarity">
    <text evidence="2">Belongs to the krueppel C2H2-type zinc-finger protein family.</text>
</comment>
<keyword evidence="4" id="KW-0677">Repeat</keyword>
<dbReference type="EMBL" id="JAGEUA010000002">
    <property type="protein sequence ID" value="KAL1004844.1"/>
    <property type="molecule type" value="Genomic_DNA"/>
</dbReference>
<feature type="domain" description="C2H2-type" evidence="10">
    <location>
        <begin position="105"/>
        <end position="132"/>
    </location>
</feature>
<keyword evidence="8" id="KW-0539">Nucleus</keyword>
<evidence type="ECO:0000256" key="8">
    <source>
        <dbReference type="ARBA" id="ARBA00023242"/>
    </source>
</evidence>
<comment type="subcellular location">
    <subcellularLocation>
        <location evidence="1">Nucleus</location>
    </subcellularLocation>
</comment>
<dbReference type="FunFam" id="3.30.160.60:FF:002343">
    <property type="entry name" value="Zinc finger protein 33A"/>
    <property type="match status" value="1"/>
</dbReference>
<evidence type="ECO:0000313" key="12">
    <source>
        <dbReference type="Proteomes" id="UP001557470"/>
    </source>
</evidence>
<keyword evidence="3" id="KW-0479">Metal-binding</keyword>
<evidence type="ECO:0000256" key="6">
    <source>
        <dbReference type="ARBA" id="ARBA00022833"/>
    </source>
</evidence>
<dbReference type="GO" id="GO:0003677">
    <property type="term" value="F:DNA binding"/>
    <property type="evidence" value="ECO:0007669"/>
    <property type="project" value="UniProtKB-KW"/>
</dbReference>
<evidence type="ECO:0000259" key="10">
    <source>
        <dbReference type="PROSITE" id="PS50157"/>
    </source>
</evidence>
<dbReference type="SUPFAM" id="SSF57667">
    <property type="entry name" value="beta-beta-alpha zinc fingers"/>
    <property type="match status" value="2"/>
</dbReference>
<dbReference type="PROSITE" id="PS50157">
    <property type="entry name" value="ZINC_FINGER_C2H2_2"/>
    <property type="match status" value="3"/>
</dbReference>
<dbReference type="Gene3D" id="3.30.160.60">
    <property type="entry name" value="Classic Zinc Finger"/>
    <property type="match status" value="4"/>
</dbReference>
<keyword evidence="12" id="KW-1185">Reference proteome</keyword>
<dbReference type="PANTHER" id="PTHR23226">
    <property type="entry name" value="ZINC FINGER AND SCAN DOMAIN-CONTAINING"/>
    <property type="match status" value="1"/>
</dbReference>
<evidence type="ECO:0000256" key="3">
    <source>
        <dbReference type="ARBA" id="ARBA00022723"/>
    </source>
</evidence>
<dbReference type="GO" id="GO:0008270">
    <property type="term" value="F:zinc ion binding"/>
    <property type="evidence" value="ECO:0007669"/>
    <property type="project" value="UniProtKB-KW"/>
</dbReference>
<proteinExistence type="inferred from homology"/>
<dbReference type="InterPro" id="IPR013087">
    <property type="entry name" value="Znf_C2H2_type"/>
</dbReference>
<dbReference type="PANTHER" id="PTHR23226:SF416">
    <property type="entry name" value="FI01424P"/>
    <property type="match status" value="1"/>
</dbReference>
<sequence>LTSKCILQLKEQRCFQDQPAVWRRPVFVSDCGYEKRRQWSLKRVSVRLVDCRKTLEMVDSSECLFRIGRSLSSGEAEQRLDNDKQCISKTKHFKEQCRNTGEKRYHCFDCGSNFMTSNKLMVHQRKHTGEKPYSCDQCGKRFAWSGNLATHKRIHSGEKPHHCLDCGSKFLTSNELKVHQRIHTGDKPYDCDQCGKRFSQETWWPIREYTLERSLLVVISVERDLLVQDTWIHIKENTLEISPTTAHTVIAAL</sequence>
<feature type="domain" description="C2H2-type" evidence="10">
    <location>
        <begin position="161"/>
        <end position="188"/>
    </location>
</feature>